<dbReference type="STRING" id="1027249.SAMN05216179_2034"/>
<evidence type="ECO:0000256" key="1">
    <source>
        <dbReference type="SAM" id="Phobius"/>
    </source>
</evidence>
<evidence type="ECO:0000313" key="3">
    <source>
        <dbReference type="Proteomes" id="UP000184184"/>
    </source>
</evidence>
<organism evidence="2 3">
    <name type="scientific">Gracilibacillus kekensis</name>
    <dbReference type="NCBI Taxonomy" id="1027249"/>
    <lineage>
        <taxon>Bacteria</taxon>
        <taxon>Bacillati</taxon>
        <taxon>Bacillota</taxon>
        <taxon>Bacilli</taxon>
        <taxon>Bacillales</taxon>
        <taxon>Bacillaceae</taxon>
        <taxon>Gracilibacillus</taxon>
    </lineage>
</organism>
<accession>A0A1M7P6N9</accession>
<name>A0A1M7P6N9_9BACI</name>
<dbReference type="OrthoDB" id="2974227at2"/>
<dbReference type="InterPro" id="IPR048110">
    <property type="entry name" value="SA1362/YqhP-like"/>
</dbReference>
<gene>
    <name evidence="2" type="ORF">SAMN05216179_2034</name>
</gene>
<dbReference type="RefSeq" id="WP_073201721.1">
    <property type="nucleotide sequence ID" value="NZ_FRCZ01000003.1"/>
</dbReference>
<feature type="transmembrane region" description="Helical" evidence="1">
    <location>
        <begin position="32"/>
        <end position="55"/>
    </location>
</feature>
<sequence>MKQNIMSLLVYLLIGLAVIGVITALFTNTISFITSLLISVLIGAAIFGLIYFFVIRKRTPNDIRKYRKAVKQSKQKYKYNKLKKEQPRPIKQNITHKKIIRPLKNSRKDAPQLRVIEGNKQKKKNRASL</sequence>
<dbReference type="Proteomes" id="UP000184184">
    <property type="component" value="Unassembled WGS sequence"/>
</dbReference>
<feature type="transmembrane region" description="Helical" evidence="1">
    <location>
        <begin position="7"/>
        <end position="26"/>
    </location>
</feature>
<reference evidence="2 3" key="1">
    <citation type="submission" date="2016-11" db="EMBL/GenBank/DDBJ databases">
        <authorList>
            <person name="Jaros S."/>
            <person name="Januszkiewicz K."/>
            <person name="Wedrychowicz H."/>
        </authorList>
    </citation>
    <scope>NUCLEOTIDE SEQUENCE [LARGE SCALE GENOMIC DNA]</scope>
    <source>
        <strain evidence="2 3">CGMCC 1.10681</strain>
    </source>
</reference>
<protein>
    <submittedName>
        <fullName evidence="2">Uncharacterized protein</fullName>
    </submittedName>
</protein>
<proteinExistence type="predicted"/>
<dbReference type="NCBIfam" id="NF041554">
    <property type="entry name" value="SA1362_fam"/>
    <property type="match status" value="1"/>
</dbReference>
<dbReference type="EMBL" id="FRCZ01000003">
    <property type="protein sequence ID" value="SHN12247.1"/>
    <property type="molecule type" value="Genomic_DNA"/>
</dbReference>
<keyword evidence="1" id="KW-0472">Membrane</keyword>
<dbReference type="AlphaFoldDB" id="A0A1M7P6N9"/>
<keyword evidence="3" id="KW-1185">Reference proteome</keyword>
<keyword evidence="1" id="KW-0812">Transmembrane</keyword>
<keyword evidence="1" id="KW-1133">Transmembrane helix</keyword>
<evidence type="ECO:0000313" key="2">
    <source>
        <dbReference type="EMBL" id="SHN12247.1"/>
    </source>
</evidence>